<evidence type="ECO:0000256" key="6">
    <source>
        <dbReference type="SAM" id="MobiDB-lite"/>
    </source>
</evidence>
<comment type="caution">
    <text evidence="7">The sequence shown here is derived from an EMBL/GenBank/DDBJ whole genome shotgun (WGS) entry which is preliminary data.</text>
</comment>
<keyword evidence="2 5" id="KW-0689">Ribosomal protein</keyword>
<dbReference type="EMBL" id="VXPY01000049">
    <property type="protein sequence ID" value="MYD90103.1"/>
    <property type="molecule type" value="Genomic_DNA"/>
</dbReference>
<dbReference type="GO" id="GO:0006412">
    <property type="term" value="P:translation"/>
    <property type="evidence" value="ECO:0007669"/>
    <property type="project" value="UniProtKB-UniRule"/>
</dbReference>
<dbReference type="PANTHER" id="PTHR35534:SF1">
    <property type="entry name" value="LARGE RIBOSOMAL SUBUNIT PROTEIN BL32"/>
    <property type="match status" value="1"/>
</dbReference>
<evidence type="ECO:0000256" key="4">
    <source>
        <dbReference type="ARBA" id="ARBA00035178"/>
    </source>
</evidence>
<dbReference type="InterPro" id="IPR011332">
    <property type="entry name" value="Ribosomal_zn-bd"/>
</dbReference>
<reference evidence="7" key="1">
    <citation type="submission" date="2019-09" db="EMBL/GenBank/DDBJ databases">
        <title>Characterisation of the sponge microbiome using genome-centric metagenomics.</title>
        <authorList>
            <person name="Engelberts J.P."/>
            <person name="Robbins S.J."/>
            <person name="De Goeij J.M."/>
            <person name="Aranda M."/>
            <person name="Bell S.C."/>
            <person name="Webster N.S."/>
        </authorList>
    </citation>
    <scope>NUCLEOTIDE SEQUENCE</scope>
    <source>
        <strain evidence="7">SB0662_bin_9</strain>
    </source>
</reference>
<evidence type="ECO:0000256" key="1">
    <source>
        <dbReference type="ARBA" id="ARBA00008560"/>
    </source>
</evidence>
<dbReference type="NCBIfam" id="TIGR01031">
    <property type="entry name" value="rpmF_bact"/>
    <property type="match status" value="1"/>
</dbReference>
<proteinExistence type="inferred from homology"/>
<dbReference type="PANTHER" id="PTHR35534">
    <property type="entry name" value="50S RIBOSOMAL PROTEIN L32"/>
    <property type="match status" value="1"/>
</dbReference>
<dbReference type="HAMAP" id="MF_00340">
    <property type="entry name" value="Ribosomal_bL32"/>
    <property type="match status" value="1"/>
</dbReference>
<evidence type="ECO:0000256" key="2">
    <source>
        <dbReference type="ARBA" id="ARBA00022980"/>
    </source>
</evidence>
<protein>
    <recommendedName>
        <fullName evidence="4 5">Large ribosomal subunit protein bL32</fullName>
    </recommendedName>
</protein>
<accession>A0A6B1DTT6</accession>
<dbReference type="InterPro" id="IPR044957">
    <property type="entry name" value="Ribosomal_bL32_bact"/>
</dbReference>
<dbReference type="InterPro" id="IPR002677">
    <property type="entry name" value="Ribosomal_bL32"/>
</dbReference>
<name>A0A6B1DTT6_9CHLR</name>
<evidence type="ECO:0000313" key="7">
    <source>
        <dbReference type="EMBL" id="MYD90103.1"/>
    </source>
</evidence>
<evidence type="ECO:0000256" key="5">
    <source>
        <dbReference type="HAMAP-Rule" id="MF_00340"/>
    </source>
</evidence>
<organism evidence="7">
    <name type="scientific">Caldilineaceae bacterium SB0662_bin_9</name>
    <dbReference type="NCBI Taxonomy" id="2605258"/>
    <lineage>
        <taxon>Bacteria</taxon>
        <taxon>Bacillati</taxon>
        <taxon>Chloroflexota</taxon>
        <taxon>Caldilineae</taxon>
        <taxon>Caldilineales</taxon>
        <taxon>Caldilineaceae</taxon>
    </lineage>
</organism>
<feature type="region of interest" description="Disordered" evidence="6">
    <location>
        <begin position="1"/>
        <end position="22"/>
    </location>
</feature>
<comment type="similarity">
    <text evidence="1 5">Belongs to the bacterial ribosomal protein bL32 family.</text>
</comment>
<keyword evidence="3 5" id="KW-0687">Ribonucleoprotein</keyword>
<gene>
    <name evidence="5" type="primary">rpmF</name>
    <name evidence="7" type="ORF">F4Y08_07155</name>
</gene>
<evidence type="ECO:0000256" key="3">
    <source>
        <dbReference type="ARBA" id="ARBA00023274"/>
    </source>
</evidence>
<dbReference type="Pfam" id="PF01783">
    <property type="entry name" value="Ribosomal_L32p"/>
    <property type="match status" value="1"/>
</dbReference>
<dbReference type="GO" id="GO:0003735">
    <property type="term" value="F:structural constituent of ribosome"/>
    <property type="evidence" value="ECO:0007669"/>
    <property type="project" value="InterPro"/>
</dbReference>
<sequence length="65" mass="7291">MPPQPKRKVSRTRARKKRSHHALGRITPMRCSTPGCEGTVLPHQGCMVCGTYRGRRFLEDAADEA</sequence>
<dbReference type="GO" id="GO:0015934">
    <property type="term" value="C:large ribosomal subunit"/>
    <property type="evidence" value="ECO:0007669"/>
    <property type="project" value="InterPro"/>
</dbReference>
<dbReference type="SUPFAM" id="SSF57829">
    <property type="entry name" value="Zn-binding ribosomal proteins"/>
    <property type="match status" value="1"/>
</dbReference>
<dbReference type="AlphaFoldDB" id="A0A6B1DTT6"/>